<feature type="domain" description="BD-FAE-like" evidence="3">
    <location>
        <begin position="36"/>
        <end position="190"/>
    </location>
</feature>
<dbReference type="SUPFAM" id="SSF53474">
    <property type="entry name" value="alpha/beta-Hydrolases"/>
    <property type="match status" value="1"/>
</dbReference>
<keyword evidence="1" id="KW-0378">Hydrolase</keyword>
<feature type="signal peptide" evidence="2">
    <location>
        <begin position="1"/>
        <end position="18"/>
    </location>
</feature>
<feature type="chain" id="PRO_5005818171" evidence="2">
    <location>
        <begin position="19"/>
        <end position="304"/>
    </location>
</feature>
<reference evidence="4 5" key="1">
    <citation type="submission" date="2015-08" db="EMBL/GenBank/DDBJ databases">
        <title>Whole genome sequence of Flavobacterium akiainvivens IK-1T, from decaying Wikstroemia oahuensis, an endemic Hawaiian shrub.</title>
        <authorList>
            <person name="Wan X."/>
            <person name="Hou S."/>
            <person name="Saito J."/>
            <person name="Donachie S."/>
        </authorList>
    </citation>
    <scope>NUCLEOTIDE SEQUENCE [LARGE SCALE GENOMIC DNA]</scope>
    <source>
        <strain evidence="4 5">IK-1</strain>
    </source>
</reference>
<dbReference type="STRING" id="1202724.AM493_12905"/>
<dbReference type="GO" id="GO:0016787">
    <property type="term" value="F:hydrolase activity"/>
    <property type="evidence" value="ECO:0007669"/>
    <property type="project" value="UniProtKB-KW"/>
</dbReference>
<keyword evidence="5" id="KW-1185">Reference proteome</keyword>
<dbReference type="Pfam" id="PF20434">
    <property type="entry name" value="BD-FAE"/>
    <property type="match status" value="1"/>
</dbReference>
<dbReference type="EMBL" id="LIYD01000005">
    <property type="protein sequence ID" value="KOS06823.1"/>
    <property type="molecule type" value="Genomic_DNA"/>
</dbReference>
<keyword evidence="2" id="KW-0732">Signal</keyword>
<dbReference type="PATRIC" id="fig|1202724.3.peg.2674"/>
<evidence type="ECO:0000256" key="1">
    <source>
        <dbReference type="ARBA" id="ARBA00022801"/>
    </source>
</evidence>
<sequence>MKKILLFFAALAGFATSAQDFKTLTYFVNDSTKLELDLFVPKEKSKEKLPLLIHVHGGGFSGGQRKDGHHICGYASQHGYVAATITYTLYMKDKNFSCGGQVPEKVKAFQIAANQLWQATLYLIKEAGKYNIDTNKIFISGSSAGAETVLHAAYWDRNLMALYPQKLPADFKYAGVISGSGAVMDLNLITKQNLLPMLFFHGSVDPVVPYDNAAHHYCPTNASGWLMFFGGYSIFKHVAELQGTARMVTYCGGGHEYSDEMFAKDQAGVVSFMDRVLKKEHFYEHTVVTTGKKGDKDDKYGFCD</sequence>
<evidence type="ECO:0000313" key="5">
    <source>
        <dbReference type="Proteomes" id="UP000037755"/>
    </source>
</evidence>
<dbReference type="Gene3D" id="3.40.50.1820">
    <property type="entry name" value="alpha/beta hydrolase"/>
    <property type="match status" value="1"/>
</dbReference>
<proteinExistence type="predicted"/>
<accession>A0A0M8MA69</accession>
<dbReference type="InterPro" id="IPR050300">
    <property type="entry name" value="GDXG_lipolytic_enzyme"/>
</dbReference>
<evidence type="ECO:0000313" key="4">
    <source>
        <dbReference type="EMBL" id="KOS06823.1"/>
    </source>
</evidence>
<dbReference type="PANTHER" id="PTHR48081">
    <property type="entry name" value="AB HYDROLASE SUPERFAMILY PROTEIN C4A8.06C"/>
    <property type="match status" value="1"/>
</dbReference>
<dbReference type="Proteomes" id="UP000037755">
    <property type="component" value="Unassembled WGS sequence"/>
</dbReference>
<name>A0A0M8MA69_9FLAO</name>
<dbReference type="RefSeq" id="WP_054408445.1">
    <property type="nucleotide sequence ID" value="NZ_FOYA01000021.1"/>
</dbReference>
<dbReference type="AlphaFoldDB" id="A0A0M8MA69"/>
<protein>
    <submittedName>
        <fullName evidence="4">Esterase</fullName>
    </submittedName>
</protein>
<dbReference type="OrthoDB" id="9803990at2"/>
<comment type="caution">
    <text evidence="4">The sequence shown here is derived from an EMBL/GenBank/DDBJ whole genome shotgun (WGS) entry which is preliminary data.</text>
</comment>
<dbReference type="InterPro" id="IPR049492">
    <property type="entry name" value="BD-FAE-like_dom"/>
</dbReference>
<organism evidence="4 5">
    <name type="scientific">Flavobacterium akiainvivens</name>
    <dbReference type="NCBI Taxonomy" id="1202724"/>
    <lineage>
        <taxon>Bacteria</taxon>
        <taxon>Pseudomonadati</taxon>
        <taxon>Bacteroidota</taxon>
        <taxon>Flavobacteriia</taxon>
        <taxon>Flavobacteriales</taxon>
        <taxon>Flavobacteriaceae</taxon>
        <taxon>Flavobacterium</taxon>
    </lineage>
</organism>
<evidence type="ECO:0000259" key="3">
    <source>
        <dbReference type="Pfam" id="PF20434"/>
    </source>
</evidence>
<evidence type="ECO:0000256" key="2">
    <source>
        <dbReference type="SAM" id="SignalP"/>
    </source>
</evidence>
<dbReference type="InterPro" id="IPR029058">
    <property type="entry name" value="AB_hydrolase_fold"/>
</dbReference>
<gene>
    <name evidence="4" type="ORF">AM493_12905</name>
</gene>